<proteinExistence type="predicted"/>
<reference evidence="1" key="1">
    <citation type="journal article" date="2014" name="Int. J. Syst. Evol. Microbiol.">
        <title>Complete genome sequence of Corynebacterium casei LMG S-19264T (=DSM 44701T), isolated from a smear-ripened cheese.</title>
        <authorList>
            <consortium name="US DOE Joint Genome Institute (JGI-PGF)"/>
            <person name="Walter F."/>
            <person name="Albersmeier A."/>
            <person name="Kalinowski J."/>
            <person name="Ruckert C."/>
        </authorList>
    </citation>
    <scope>NUCLEOTIDE SEQUENCE</scope>
    <source>
        <strain evidence="1">CGMCC 1.15178</strain>
    </source>
</reference>
<reference evidence="1" key="2">
    <citation type="submission" date="2020-09" db="EMBL/GenBank/DDBJ databases">
        <authorList>
            <person name="Sun Q."/>
            <person name="Zhou Y."/>
        </authorList>
    </citation>
    <scope>NUCLEOTIDE SEQUENCE</scope>
    <source>
        <strain evidence="1">CGMCC 1.15178</strain>
    </source>
</reference>
<dbReference type="EMBL" id="BMHP01000001">
    <property type="protein sequence ID" value="GGD56040.1"/>
    <property type="molecule type" value="Genomic_DNA"/>
</dbReference>
<organism evidence="1 2">
    <name type="scientific">Paenibacillus nasutitermitis</name>
    <dbReference type="NCBI Taxonomy" id="1652958"/>
    <lineage>
        <taxon>Bacteria</taxon>
        <taxon>Bacillati</taxon>
        <taxon>Bacillota</taxon>
        <taxon>Bacilli</taxon>
        <taxon>Bacillales</taxon>
        <taxon>Paenibacillaceae</taxon>
        <taxon>Paenibacillus</taxon>
    </lineage>
</organism>
<comment type="caution">
    <text evidence="1">The sequence shown here is derived from an EMBL/GenBank/DDBJ whole genome shotgun (WGS) entry which is preliminary data.</text>
</comment>
<evidence type="ECO:0000313" key="1">
    <source>
        <dbReference type="EMBL" id="GGD56040.1"/>
    </source>
</evidence>
<evidence type="ECO:0000313" key="2">
    <source>
        <dbReference type="Proteomes" id="UP000612456"/>
    </source>
</evidence>
<keyword evidence="2" id="KW-1185">Reference proteome</keyword>
<sequence>MYVKKKNKLIIMILTLLVLFIISRLDPDFLKEEPAAPVSKQADHTIHFPAERFPETAKHIEEAIAAGKSAVCTIDREGAEDNRKASLRGIATKKGYDRDEWPMAMCAEGGENADIAYISPSDNRGAGAWVSNQLEDYLDGTRVMFIME</sequence>
<name>A0A916YPT8_9BACL</name>
<gene>
    <name evidence="1" type="primary">nucA</name>
    <name evidence="1" type="ORF">GCM10010911_12180</name>
</gene>
<accession>A0A916YPT8</accession>
<protein>
    <submittedName>
        <fullName evidence="1">DNA-entry nuclease</fullName>
    </submittedName>
</protein>
<dbReference type="Proteomes" id="UP000612456">
    <property type="component" value="Unassembled WGS sequence"/>
</dbReference>
<dbReference type="AlphaFoldDB" id="A0A916YPT8"/>